<dbReference type="SUPFAM" id="SSF51069">
    <property type="entry name" value="Carbonic anhydrase"/>
    <property type="match status" value="1"/>
</dbReference>
<dbReference type="EC" id="4.2.1.1" evidence="2"/>
<keyword evidence="3" id="KW-0479">Metal-binding</keyword>
<proteinExistence type="inferred from homology"/>
<accession>A0A559IPU8</accession>
<sequence>MLKRKWTSSMILLSLGLALTTFTPAPASQPVIAAGSGAHWSYEGSTGPEHWGDLSEAYQICKVGKQQSPINIDTDETTEHDNDKGFTTKYKPSLFTISNNGHTIQANATSQDNTLLIDGKAYYLLQFHFHTPSEHTIDGKASPLEVHFVHKSADGQLAVLGILIKEGKASTALSEMWSKLPKKETNTDIKLAKTIDINQLLPSDKDSFRYAGSLTTPSCNEGIKWTVLDDPITMSPSQLKAFQAIFPNNSRPVQPVHDRVIHQYD</sequence>
<keyword evidence="5" id="KW-0456">Lyase</keyword>
<protein>
    <recommendedName>
        <fullName evidence="2">carbonic anhydrase</fullName>
        <ecNumber evidence="2">4.2.1.1</ecNumber>
    </recommendedName>
</protein>
<keyword evidence="7" id="KW-0732">Signal</keyword>
<dbReference type="PANTHER" id="PTHR18952">
    <property type="entry name" value="CARBONIC ANHYDRASE"/>
    <property type="match status" value="1"/>
</dbReference>
<keyword evidence="10" id="KW-1185">Reference proteome</keyword>
<dbReference type="InterPro" id="IPR036398">
    <property type="entry name" value="CA_dom_sf"/>
</dbReference>
<dbReference type="PANTHER" id="PTHR18952:SF265">
    <property type="entry name" value="CARBONIC ANHYDRASE"/>
    <property type="match status" value="1"/>
</dbReference>
<dbReference type="Pfam" id="PF00194">
    <property type="entry name" value="Carb_anhydrase"/>
    <property type="match status" value="1"/>
</dbReference>
<comment type="similarity">
    <text evidence="1">Belongs to the alpha-carbonic anhydrase family.</text>
</comment>
<dbReference type="InterPro" id="IPR023561">
    <property type="entry name" value="Carbonic_anhydrase_a-class"/>
</dbReference>
<dbReference type="InterPro" id="IPR001148">
    <property type="entry name" value="CA_dom"/>
</dbReference>
<dbReference type="SMART" id="SM01057">
    <property type="entry name" value="Carb_anhydrase"/>
    <property type="match status" value="1"/>
</dbReference>
<keyword evidence="4" id="KW-0862">Zinc</keyword>
<evidence type="ECO:0000256" key="7">
    <source>
        <dbReference type="SAM" id="SignalP"/>
    </source>
</evidence>
<comment type="caution">
    <text evidence="9">The sequence shown here is derived from an EMBL/GenBank/DDBJ whole genome shotgun (WGS) entry which is preliminary data.</text>
</comment>
<dbReference type="CDD" id="cd03124">
    <property type="entry name" value="alpha_CA_prokaryotic_like"/>
    <property type="match status" value="1"/>
</dbReference>
<organism evidence="9 10">
    <name type="scientific">Paenibacillus agilis</name>
    <dbReference type="NCBI Taxonomy" id="3020863"/>
    <lineage>
        <taxon>Bacteria</taxon>
        <taxon>Bacillati</taxon>
        <taxon>Bacillota</taxon>
        <taxon>Bacilli</taxon>
        <taxon>Bacillales</taxon>
        <taxon>Paenibacillaceae</taxon>
        <taxon>Paenibacillus</taxon>
    </lineage>
</organism>
<dbReference type="Gene3D" id="3.10.200.10">
    <property type="entry name" value="Alpha carbonic anhydrase"/>
    <property type="match status" value="1"/>
</dbReference>
<evidence type="ECO:0000256" key="4">
    <source>
        <dbReference type="ARBA" id="ARBA00022833"/>
    </source>
</evidence>
<dbReference type="AlphaFoldDB" id="A0A559IPU8"/>
<feature type="chain" id="PRO_5021803924" description="carbonic anhydrase" evidence="7">
    <location>
        <begin position="28"/>
        <end position="265"/>
    </location>
</feature>
<feature type="domain" description="Alpha-carbonic anhydrase" evidence="8">
    <location>
        <begin position="38"/>
        <end position="265"/>
    </location>
</feature>
<feature type="signal peptide" evidence="7">
    <location>
        <begin position="1"/>
        <end position="27"/>
    </location>
</feature>
<dbReference type="Proteomes" id="UP000318102">
    <property type="component" value="Unassembled WGS sequence"/>
</dbReference>
<evidence type="ECO:0000256" key="5">
    <source>
        <dbReference type="ARBA" id="ARBA00023239"/>
    </source>
</evidence>
<evidence type="ECO:0000256" key="3">
    <source>
        <dbReference type="ARBA" id="ARBA00022723"/>
    </source>
</evidence>
<dbReference type="PROSITE" id="PS51144">
    <property type="entry name" value="ALPHA_CA_2"/>
    <property type="match status" value="1"/>
</dbReference>
<dbReference type="RefSeq" id="WP_144992311.1">
    <property type="nucleotide sequence ID" value="NZ_VNJK01000002.1"/>
</dbReference>
<dbReference type="OrthoDB" id="5327615at2"/>
<dbReference type="InterPro" id="IPR041891">
    <property type="entry name" value="Alpha_CA_prokaryot-like"/>
</dbReference>
<evidence type="ECO:0000256" key="2">
    <source>
        <dbReference type="ARBA" id="ARBA00012925"/>
    </source>
</evidence>
<dbReference type="EMBL" id="VNJK01000002">
    <property type="protein sequence ID" value="TVX89636.1"/>
    <property type="molecule type" value="Genomic_DNA"/>
</dbReference>
<evidence type="ECO:0000256" key="1">
    <source>
        <dbReference type="ARBA" id="ARBA00010718"/>
    </source>
</evidence>
<gene>
    <name evidence="9" type="ORF">FPZ44_17875</name>
</gene>
<evidence type="ECO:0000259" key="8">
    <source>
        <dbReference type="PROSITE" id="PS51144"/>
    </source>
</evidence>
<evidence type="ECO:0000313" key="9">
    <source>
        <dbReference type="EMBL" id="TVX89636.1"/>
    </source>
</evidence>
<comment type="catalytic activity">
    <reaction evidence="6">
        <text>hydrogencarbonate + H(+) = CO2 + H2O</text>
        <dbReference type="Rhea" id="RHEA:10748"/>
        <dbReference type="ChEBI" id="CHEBI:15377"/>
        <dbReference type="ChEBI" id="CHEBI:15378"/>
        <dbReference type="ChEBI" id="CHEBI:16526"/>
        <dbReference type="ChEBI" id="CHEBI:17544"/>
        <dbReference type="EC" id="4.2.1.1"/>
    </reaction>
</comment>
<dbReference type="GO" id="GO:0008270">
    <property type="term" value="F:zinc ion binding"/>
    <property type="evidence" value="ECO:0007669"/>
    <property type="project" value="InterPro"/>
</dbReference>
<evidence type="ECO:0000313" key="10">
    <source>
        <dbReference type="Proteomes" id="UP000318102"/>
    </source>
</evidence>
<evidence type="ECO:0000256" key="6">
    <source>
        <dbReference type="ARBA" id="ARBA00048348"/>
    </source>
</evidence>
<name>A0A559IPU8_9BACL</name>
<reference evidence="9 10" key="1">
    <citation type="submission" date="2019-07" db="EMBL/GenBank/DDBJ databases">
        <authorList>
            <person name="Kim J."/>
        </authorList>
    </citation>
    <scope>NUCLEOTIDE SEQUENCE [LARGE SCALE GENOMIC DNA]</scope>
    <source>
        <strain evidence="9 10">N4</strain>
    </source>
</reference>
<dbReference type="GO" id="GO:0004089">
    <property type="term" value="F:carbonate dehydratase activity"/>
    <property type="evidence" value="ECO:0007669"/>
    <property type="project" value="UniProtKB-EC"/>
</dbReference>